<organism evidence="2 3">
    <name type="scientific">Rhodopirellula sallentina SM41</name>
    <dbReference type="NCBI Taxonomy" id="1263870"/>
    <lineage>
        <taxon>Bacteria</taxon>
        <taxon>Pseudomonadati</taxon>
        <taxon>Planctomycetota</taxon>
        <taxon>Planctomycetia</taxon>
        <taxon>Pirellulales</taxon>
        <taxon>Pirellulaceae</taxon>
        <taxon>Rhodopirellula</taxon>
    </lineage>
</organism>
<feature type="compositionally biased region" description="Basic and acidic residues" evidence="1">
    <location>
        <begin position="50"/>
        <end position="60"/>
    </location>
</feature>
<keyword evidence="3" id="KW-1185">Reference proteome</keyword>
<dbReference type="EMBL" id="ANOH01000097">
    <property type="protein sequence ID" value="EMI57277.1"/>
    <property type="molecule type" value="Genomic_DNA"/>
</dbReference>
<accession>M5U723</accession>
<reference evidence="2 3" key="1">
    <citation type="journal article" date="2013" name="Mar. Genomics">
        <title>Expression of sulfatases in Rhodopirellula baltica and the diversity of sulfatases in the genus Rhodopirellula.</title>
        <authorList>
            <person name="Wegner C.E."/>
            <person name="Richter-Heitmann T."/>
            <person name="Klindworth A."/>
            <person name="Klockow C."/>
            <person name="Richter M."/>
            <person name="Achstetter T."/>
            <person name="Glockner F.O."/>
            <person name="Harder J."/>
        </authorList>
    </citation>
    <scope>NUCLEOTIDE SEQUENCE [LARGE SCALE GENOMIC DNA]</scope>
    <source>
        <strain evidence="2 3">SM41</strain>
    </source>
</reference>
<sequence length="60" mass="7021">MQHHFLPVSYKSDLRPHLRRTPFAALTRGNVMRKWIGDDQIQSRHAPPSEMKHQRNCEGG</sequence>
<gene>
    <name evidence="2" type="ORF">RSSM_01264</name>
</gene>
<evidence type="ECO:0000313" key="2">
    <source>
        <dbReference type="EMBL" id="EMI57277.1"/>
    </source>
</evidence>
<protein>
    <submittedName>
        <fullName evidence="2">Uncharacterized protein</fullName>
    </submittedName>
</protein>
<comment type="caution">
    <text evidence="2">The sequence shown here is derived from an EMBL/GenBank/DDBJ whole genome shotgun (WGS) entry which is preliminary data.</text>
</comment>
<feature type="region of interest" description="Disordered" evidence="1">
    <location>
        <begin position="40"/>
        <end position="60"/>
    </location>
</feature>
<name>M5U723_9BACT</name>
<dbReference type="Proteomes" id="UP000011885">
    <property type="component" value="Unassembled WGS sequence"/>
</dbReference>
<dbReference type="AlphaFoldDB" id="M5U723"/>
<proteinExistence type="predicted"/>
<evidence type="ECO:0000313" key="3">
    <source>
        <dbReference type="Proteomes" id="UP000011885"/>
    </source>
</evidence>
<evidence type="ECO:0000256" key="1">
    <source>
        <dbReference type="SAM" id="MobiDB-lite"/>
    </source>
</evidence>